<sequence length="434" mass="47073">MPAFATPHAVRSPSYYSASLVAESNYPAVRGEVSVDIAIVGAGFTGIATAVELAERGYRVAVVEANKVGWGASGRNGGQVTGSLSGDGAMRKQMRETLGSAVEDFIWDLRWRGHRIIKQRVEKYAIACDLKHGHLHAAMKPSHMDELKASVDEAHAHGMADEVTLLDAADVRAKLGSALYCGAIHNTRNMHLHPLNLCLGEARAAASHGALIFEDSPVLEIVHGAKPALITDHGSVHAKQILLAGDVYHKLEKRKLGGMIFPAMGGIVTTAPLGELAKTLNPEDLAVYDCRFVLDYYRMTADGRLLFGGGANYSGRDSRDIAAELRPCIERTFPQLKGVAIDYQWSCAMGIVMNRIPQLGKLSDNVWYCQGYSGHGVATSHIMGEIMAEAMSGQLERFDTFAACKHIKVPLGEVFGNPMLAAGMWYYQLLEKLR</sequence>
<dbReference type="GO" id="GO:0005737">
    <property type="term" value="C:cytoplasm"/>
    <property type="evidence" value="ECO:0007669"/>
    <property type="project" value="TreeGrafter"/>
</dbReference>
<protein>
    <submittedName>
        <fullName evidence="3">Glycine/D-amino acid oxidase</fullName>
    </submittedName>
</protein>
<accession>A0A1H7FDZ2</accession>
<organism evidence="3 4">
    <name type="scientific">Atopomonas hussainii</name>
    <dbReference type="NCBI Taxonomy" id="1429083"/>
    <lineage>
        <taxon>Bacteria</taxon>
        <taxon>Pseudomonadati</taxon>
        <taxon>Pseudomonadota</taxon>
        <taxon>Gammaproteobacteria</taxon>
        <taxon>Pseudomonadales</taxon>
        <taxon>Pseudomonadaceae</taxon>
        <taxon>Atopomonas</taxon>
    </lineage>
</organism>
<evidence type="ECO:0000256" key="1">
    <source>
        <dbReference type="ARBA" id="ARBA00023002"/>
    </source>
</evidence>
<dbReference type="Gene3D" id="3.30.9.10">
    <property type="entry name" value="D-Amino Acid Oxidase, subunit A, domain 2"/>
    <property type="match status" value="1"/>
</dbReference>
<dbReference type="InterPro" id="IPR006076">
    <property type="entry name" value="FAD-dep_OxRdtase"/>
</dbReference>
<dbReference type="Proteomes" id="UP000185766">
    <property type="component" value="Unassembled WGS sequence"/>
</dbReference>
<feature type="domain" description="FAD dependent oxidoreductase" evidence="2">
    <location>
        <begin position="36"/>
        <end position="389"/>
    </location>
</feature>
<dbReference type="PANTHER" id="PTHR13847:SF249">
    <property type="entry name" value="OXIDOREDUCTASE-RELATED"/>
    <property type="match status" value="1"/>
</dbReference>
<dbReference type="GO" id="GO:0016491">
    <property type="term" value="F:oxidoreductase activity"/>
    <property type="evidence" value="ECO:0007669"/>
    <property type="project" value="UniProtKB-KW"/>
</dbReference>
<keyword evidence="4" id="KW-1185">Reference proteome</keyword>
<proteinExistence type="predicted"/>
<dbReference type="Gene3D" id="3.50.50.60">
    <property type="entry name" value="FAD/NAD(P)-binding domain"/>
    <property type="match status" value="1"/>
</dbReference>
<evidence type="ECO:0000313" key="4">
    <source>
        <dbReference type="Proteomes" id="UP000185766"/>
    </source>
</evidence>
<reference evidence="3 4" key="1">
    <citation type="submission" date="2016-10" db="EMBL/GenBank/DDBJ databases">
        <authorList>
            <person name="de Groot N.N."/>
        </authorList>
    </citation>
    <scope>NUCLEOTIDE SEQUENCE [LARGE SCALE GENOMIC DNA]</scope>
    <source>
        <strain evidence="3 4">JCM 19513</strain>
    </source>
</reference>
<dbReference type="AlphaFoldDB" id="A0A1H7FDZ2"/>
<dbReference type="SUPFAM" id="SSF51905">
    <property type="entry name" value="FAD/NAD(P)-binding domain"/>
    <property type="match status" value="1"/>
</dbReference>
<evidence type="ECO:0000259" key="2">
    <source>
        <dbReference type="Pfam" id="PF01266"/>
    </source>
</evidence>
<dbReference type="InterPro" id="IPR036188">
    <property type="entry name" value="FAD/NAD-bd_sf"/>
</dbReference>
<dbReference type="Pfam" id="PF01266">
    <property type="entry name" value="DAO"/>
    <property type="match status" value="1"/>
</dbReference>
<evidence type="ECO:0000313" key="3">
    <source>
        <dbReference type="EMBL" id="SEK21465.1"/>
    </source>
</evidence>
<dbReference type="PANTHER" id="PTHR13847">
    <property type="entry name" value="SARCOSINE DEHYDROGENASE-RELATED"/>
    <property type="match status" value="1"/>
</dbReference>
<dbReference type="STRING" id="1429083.GCA_001885685_02434"/>
<name>A0A1H7FDZ2_9GAMM</name>
<keyword evidence="1" id="KW-0560">Oxidoreductase</keyword>
<gene>
    <name evidence="3" type="ORF">SAMN05216214_101121</name>
</gene>
<dbReference type="RefSeq" id="WP_074864075.1">
    <property type="nucleotide sequence ID" value="NZ_FOAS01000001.1"/>
</dbReference>
<dbReference type="EMBL" id="FOAS01000001">
    <property type="protein sequence ID" value="SEK21465.1"/>
    <property type="molecule type" value="Genomic_DNA"/>
</dbReference>